<dbReference type="Pfam" id="PF01590">
    <property type="entry name" value="GAF"/>
    <property type="match status" value="1"/>
</dbReference>
<dbReference type="Gene3D" id="3.40.50.300">
    <property type="entry name" value="P-loop containing nucleotide triphosphate hydrolases"/>
    <property type="match status" value="1"/>
</dbReference>
<dbReference type="EMBL" id="CP042906">
    <property type="protein sequence ID" value="QEX15936.1"/>
    <property type="molecule type" value="Genomic_DNA"/>
</dbReference>
<proteinExistence type="predicted"/>
<dbReference type="Pfam" id="PF13191">
    <property type="entry name" value="AAA_16"/>
    <property type="match status" value="1"/>
</dbReference>
<dbReference type="SMART" id="SM00065">
    <property type="entry name" value="GAF"/>
    <property type="match status" value="1"/>
</dbReference>
<dbReference type="InterPro" id="IPR029016">
    <property type="entry name" value="GAF-like_dom_sf"/>
</dbReference>
<sequence length="1803" mass="200609">MTELSRYEFETLREGREFVLYRGRQRGNAVSILVLAPVLAQQAPLSLARLEHEYSLADKLDPAWAVRPLALVRHDGRPMLVLQDPGGNPLIGVRGRPLEVTRFLQVAIALTAALRQVHQRGLIHKDIKPAHLLVDAAGNVRLTGFGIASLLPRERQAPAPPEIIAGTFAYMAPEQTGRMNRSIDARSDLYSLGVTLYELLTGALPFTASDPMEWVHCHVARQPTPPNERVEGIPDPICAIILKLLAKTAEDRYQTAAGVEADLRRCLGGWETHRRIDPFRLAARDAPDRLMIPEKLYGREAEIDALISAFDRVVAQGTTELVLVSGYAGIGKSSIVNELHKALVASRGLFAAGKFYQYKRNIPYATLAQAFQSLIRQLLSKNDAELARWRDALLEALGSSGQLMVNLIPELVHVIGDQPPVPELPPRDAQNRFQQVFRRFLAVFARAEHPLALFLDDLQWMDMATLELLERLATDPEVSHLLLVCAYRDNEVGPDHPLARALEAIRGTAANVKQIVLAPLLPSDVRRLVADALHAEPGRVQSLAELVFEKTGGNPFFAIQFVTALAEENLLSFNLDAAAWQWDMDRIRAKRITANVAELMAGKLNRLPTVALNLLQQLACLGDNARASTLTMLLGMPEDAVRAALWEAVRTGLVLRPEGGGYSFLHDRVQEAAYALIPDAERPAMHLRIGRVLASRTAAAELEESIFEIVNQLDRGAALIHSPEERRQVAALNLIAGKRAKASTAYASALAYFAAGSALLAGASWELDYRLMFDLERHRAECEFLTGDLPAAEARLSALSERVIDLVDRAAVARLRLALYTTLDRTDRGVEVGLDCLRHVGIELSPHPTDGDVGRELDRMWQLLAGRPIEQLLDLPLMTDPDWLATMDVLAELLPPARFTDNNLHDVVLLRMTNLSLEHGNCDASCHAYAVLNIALGLRLGDYQAGFRFGQLGRDLVDKRGLERFKARVYMAFGAITIPWTMHVLSGRVLIKQAFDIANAMGDLTYAVYSCKNLVTNLLISGEPLQDVQREAEQALAFARKARFGLYVDVFTDQLMLIRELRGLEPDIFRPEGSEQDDRWFEKHLAEGAARLALATSWYWIHRMQARFLAQDDTGGVAAAASAHDLLWATRSHLEIAEYHFYGALTRAAACDSTNGELRERHFGLLQAHYRQIAVWAKSCPENFANRAALVAAEIARLEGRELDAMRLYEEAIRLARQYGFIQNEAIANELTARFYRARGFQTSADAYLLAARAGYLRWGADGKVRLLDRSYPQLRQDLAGPRPESTIGTTVERLDLATMVKVSQAVSSEIDLPKLIDTFMVLALEQAGADRGLLILSRGEELQIEAEATTLRDTVVVCFRRSAVAAEELPESVLRYVLRTQESLLLDDASNRNPFSGDRYIRRNRSRSILCLPLIKQAKLIGILYLENRLTSHVFTPARIAVLRLLASQAAISLENARLFADLQHAEAYLAESQRLAHMGSFAFNSSHTKLFWSEEIYRIYEVDRETAPTFEVGRQRNHPGEPTLVQKIMDRVSEDGGNHELDHRLRMPDGSTKNLHVVVHAEKNAAGEVDYVGTVMDVTASVQAQERLRASLQEKEALLKEVHHRVKNNLQLISSLLSLQASRIADPAVAELFSESRNRVRSMALVHENLYRAGNFARIPMRTHVQNLCAHLIRAYGLHSRDVDLTTDIDEVELGLDQAIATGLIINELVSNALKHAFPDERPGRVRVELKLLPAGRCRLAVIDNGVGLPSDRNTQQADTVGLQLVYDLMQQLHARLDLQREGGTTFAIVFDADTGTETNR</sequence>
<name>A0A5J6MMI4_9PROT</name>
<dbReference type="SMART" id="SM00387">
    <property type="entry name" value="HATPase_c"/>
    <property type="match status" value="1"/>
</dbReference>
<dbReference type="PANTHER" id="PTHR43642">
    <property type="entry name" value="HYBRID SIGNAL TRANSDUCTION HISTIDINE KINASE G"/>
    <property type="match status" value="1"/>
</dbReference>
<reference evidence="3 4" key="1">
    <citation type="submission" date="2019-08" db="EMBL/GenBank/DDBJ databases">
        <title>Hyperibacter terrae gen. nov., sp. nov. and Hyperibacter viscosus sp. nov., two new members in the family Rhodospirillaceae isolated from the rhizosphere of Hypericum perforatum.</title>
        <authorList>
            <person name="Noviana Z."/>
        </authorList>
    </citation>
    <scope>NUCLEOTIDE SEQUENCE [LARGE SCALE GENOMIC DNA]</scope>
    <source>
        <strain evidence="3 4">R5913</strain>
    </source>
</reference>
<dbReference type="InterPro" id="IPR036890">
    <property type="entry name" value="HATPase_C_sf"/>
</dbReference>
<dbReference type="InterPro" id="IPR041664">
    <property type="entry name" value="AAA_16"/>
</dbReference>
<keyword evidence="3" id="KW-0808">Transferase</keyword>
<dbReference type="PANTHER" id="PTHR43642:SF1">
    <property type="entry name" value="HYBRID SIGNAL TRANSDUCTION HISTIDINE KINASE G"/>
    <property type="match status" value="1"/>
</dbReference>
<evidence type="ECO:0000313" key="4">
    <source>
        <dbReference type="Proteomes" id="UP000326202"/>
    </source>
</evidence>
<dbReference type="SUPFAM" id="SSF55785">
    <property type="entry name" value="PYP-like sensor domain (PAS domain)"/>
    <property type="match status" value="1"/>
</dbReference>
<organism evidence="3 4">
    <name type="scientific">Hypericibacter terrae</name>
    <dbReference type="NCBI Taxonomy" id="2602015"/>
    <lineage>
        <taxon>Bacteria</taxon>
        <taxon>Pseudomonadati</taxon>
        <taxon>Pseudomonadota</taxon>
        <taxon>Alphaproteobacteria</taxon>
        <taxon>Rhodospirillales</taxon>
        <taxon>Dongiaceae</taxon>
        <taxon>Hypericibacter</taxon>
    </lineage>
</organism>
<dbReference type="Pfam" id="PF02518">
    <property type="entry name" value="HATPase_c"/>
    <property type="match status" value="1"/>
</dbReference>
<evidence type="ECO:0000313" key="3">
    <source>
        <dbReference type="EMBL" id="QEX15936.1"/>
    </source>
</evidence>
<dbReference type="PROSITE" id="PS50113">
    <property type="entry name" value="PAC"/>
    <property type="match status" value="1"/>
</dbReference>
<dbReference type="InterPro" id="IPR011009">
    <property type="entry name" value="Kinase-like_dom_sf"/>
</dbReference>
<accession>A0A5J6MMI4</accession>
<dbReference type="SUPFAM" id="SSF55781">
    <property type="entry name" value="GAF domain-like"/>
    <property type="match status" value="1"/>
</dbReference>
<keyword evidence="3" id="KW-0418">Kinase</keyword>
<dbReference type="InterPro" id="IPR053159">
    <property type="entry name" value="Hybrid_Histidine_Kinase"/>
</dbReference>
<dbReference type="Gene3D" id="3.30.450.40">
    <property type="match status" value="1"/>
</dbReference>
<dbReference type="InterPro" id="IPR000719">
    <property type="entry name" value="Prot_kinase_dom"/>
</dbReference>
<dbReference type="PROSITE" id="PS50011">
    <property type="entry name" value="PROTEIN_KINASE_DOM"/>
    <property type="match status" value="1"/>
</dbReference>
<dbReference type="InterPro" id="IPR003594">
    <property type="entry name" value="HATPase_dom"/>
</dbReference>
<evidence type="ECO:0000259" key="1">
    <source>
        <dbReference type="PROSITE" id="PS50011"/>
    </source>
</evidence>
<gene>
    <name evidence="3" type="ORF">FRZ44_12260</name>
</gene>
<dbReference type="Gene3D" id="2.10.70.100">
    <property type="match status" value="1"/>
</dbReference>
<protein>
    <submittedName>
        <fullName evidence="3">Signal transduction histidine kinase</fullName>
    </submittedName>
</protein>
<dbReference type="Gene3D" id="3.30.450.20">
    <property type="entry name" value="PAS domain"/>
    <property type="match status" value="1"/>
</dbReference>
<dbReference type="Proteomes" id="UP000326202">
    <property type="component" value="Chromosome"/>
</dbReference>
<dbReference type="CDD" id="cd14014">
    <property type="entry name" value="STKc_PknB_like"/>
    <property type="match status" value="1"/>
</dbReference>
<keyword evidence="4" id="KW-1185">Reference proteome</keyword>
<dbReference type="InterPro" id="IPR035965">
    <property type="entry name" value="PAS-like_dom_sf"/>
</dbReference>
<dbReference type="Gene3D" id="1.10.510.10">
    <property type="entry name" value="Transferase(Phosphotransferase) domain 1"/>
    <property type="match status" value="1"/>
</dbReference>
<dbReference type="GO" id="GO:0004672">
    <property type="term" value="F:protein kinase activity"/>
    <property type="evidence" value="ECO:0007669"/>
    <property type="project" value="InterPro"/>
</dbReference>
<dbReference type="Pfam" id="PF00069">
    <property type="entry name" value="Pkinase"/>
    <property type="match status" value="1"/>
</dbReference>
<dbReference type="Pfam" id="PF07568">
    <property type="entry name" value="HisKA_2"/>
    <property type="match status" value="1"/>
</dbReference>
<dbReference type="SUPFAM" id="SSF55874">
    <property type="entry name" value="ATPase domain of HSP90 chaperone/DNA topoisomerase II/histidine kinase"/>
    <property type="match status" value="1"/>
</dbReference>
<dbReference type="SUPFAM" id="SSF56112">
    <property type="entry name" value="Protein kinase-like (PK-like)"/>
    <property type="match status" value="1"/>
</dbReference>
<feature type="domain" description="Protein kinase" evidence="1">
    <location>
        <begin position="6"/>
        <end position="276"/>
    </location>
</feature>
<dbReference type="RefSeq" id="WP_225308568.1">
    <property type="nucleotide sequence ID" value="NZ_CP042906.1"/>
</dbReference>
<dbReference type="KEGG" id="htq:FRZ44_12260"/>
<dbReference type="InterPro" id="IPR027417">
    <property type="entry name" value="P-loop_NTPase"/>
</dbReference>
<feature type="domain" description="PAC" evidence="2">
    <location>
        <begin position="1541"/>
        <end position="1592"/>
    </location>
</feature>
<dbReference type="InterPro" id="IPR011495">
    <property type="entry name" value="Sig_transdc_His_kin_sub2_dim/P"/>
</dbReference>
<dbReference type="InterPro" id="IPR000700">
    <property type="entry name" value="PAS-assoc_C"/>
</dbReference>
<dbReference type="SUPFAM" id="SSF52540">
    <property type="entry name" value="P-loop containing nucleoside triphosphate hydrolases"/>
    <property type="match status" value="1"/>
</dbReference>
<dbReference type="InterPro" id="IPR003018">
    <property type="entry name" value="GAF"/>
</dbReference>
<dbReference type="Gene3D" id="3.30.565.10">
    <property type="entry name" value="Histidine kinase-like ATPase, C-terminal domain"/>
    <property type="match status" value="1"/>
</dbReference>
<evidence type="ECO:0000259" key="2">
    <source>
        <dbReference type="PROSITE" id="PS50113"/>
    </source>
</evidence>
<dbReference type="GO" id="GO:0005524">
    <property type="term" value="F:ATP binding"/>
    <property type="evidence" value="ECO:0007669"/>
    <property type="project" value="InterPro"/>
</dbReference>